<accession>A0ABY7U5G9</accession>
<feature type="domain" description="Exonuclease" evidence="2">
    <location>
        <begin position="36"/>
        <end position="238"/>
    </location>
</feature>
<evidence type="ECO:0000256" key="1">
    <source>
        <dbReference type="SAM" id="MobiDB-lite"/>
    </source>
</evidence>
<feature type="compositionally biased region" description="Basic residues" evidence="1">
    <location>
        <begin position="416"/>
        <end position="433"/>
    </location>
</feature>
<feature type="region of interest" description="Disordered" evidence="1">
    <location>
        <begin position="363"/>
        <end position="495"/>
    </location>
</feature>
<dbReference type="RefSeq" id="WP_022863769.1">
    <property type="nucleotide sequence ID" value="NZ_ATVG01000017.1"/>
</dbReference>
<evidence type="ECO:0000259" key="2">
    <source>
        <dbReference type="SMART" id="SM00479"/>
    </source>
</evidence>
<organism evidence="3 4">
    <name type="scientific">Corynebacterium massiliense DSM 45435</name>
    <dbReference type="NCBI Taxonomy" id="1121364"/>
    <lineage>
        <taxon>Bacteria</taxon>
        <taxon>Bacillati</taxon>
        <taxon>Actinomycetota</taxon>
        <taxon>Actinomycetes</taxon>
        <taxon>Mycobacteriales</taxon>
        <taxon>Corynebacteriaceae</taxon>
        <taxon>Corynebacterium</taxon>
    </lineage>
</organism>
<protein>
    <submittedName>
        <fullName evidence="3">DNA polymerase III subunit epsilon</fullName>
    </submittedName>
</protein>
<proteinExistence type="predicted"/>
<gene>
    <name evidence="3" type="ORF">CMASS_00830</name>
</gene>
<feature type="compositionally biased region" description="Basic residues" evidence="1">
    <location>
        <begin position="465"/>
        <end position="495"/>
    </location>
</feature>
<dbReference type="InterPro" id="IPR036397">
    <property type="entry name" value="RNaseH_sf"/>
</dbReference>
<evidence type="ECO:0000313" key="4">
    <source>
        <dbReference type="Proteomes" id="UP001220064"/>
    </source>
</evidence>
<dbReference type="InterPro" id="IPR012337">
    <property type="entry name" value="RNaseH-like_sf"/>
</dbReference>
<feature type="compositionally biased region" description="Basic and acidic residues" evidence="1">
    <location>
        <begin position="449"/>
        <end position="461"/>
    </location>
</feature>
<dbReference type="CDD" id="cd06127">
    <property type="entry name" value="DEDDh"/>
    <property type="match status" value="1"/>
</dbReference>
<name>A0ABY7U5G9_9CORY</name>
<reference evidence="3 4" key="1">
    <citation type="submission" date="2020-10" db="EMBL/GenBank/DDBJ databases">
        <title>Complete genome sequence of Corynebacterium massiliense DSM 45435, type strain of Corynebacterium massiliense.</title>
        <authorList>
            <person name="Busche T."/>
            <person name="Kalinowski J."/>
            <person name="Ruckert C."/>
        </authorList>
    </citation>
    <scope>NUCLEOTIDE SEQUENCE [LARGE SCALE GENOMIC DNA]</scope>
    <source>
        <strain evidence="3 4">DSM 45435</strain>
    </source>
</reference>
<dbReference type="SMART" id="SM00479">
    <property type="entry name" value="EXOIII"/>
    <property type="match status" value="1"/>
</dbReference>
<dbReference type="InterPro" id="IPR013520">
    <property type="entry name" value="Ribonucl_H"/>
</dbReference>
<keyword evidence="4" id="KW-1185">Reference proteome</keyword>
<feature type="region of interest" description="Disordered" evidence="1">
    <location>
        <begin position="1"/>
        <end position="28"/>
    </location>
</feature>
<sequence>MTTTTDSPAGNGPAGSKGSELHPKEQERRAAVAAFPYAAVTVQTTGIHPATGRMVSIDIVTCTASGETGEVFHAVFDPNCDPGPKHQHGLSREEISDGQRFSAVLKTLDRLLDDRVVLVHDAPYTWGFIVSEARRALTAAARHNRSRSRGRGRGRRRRQKVGHVPAPERIIDTLASARRHAVKLDDTRLGSVARHCGVLVPSPVATRERMGVPESQTSREDSETLIKLWLCQRDKGADTLAQRSPDELRADRFGLQRSAVRVDAAEAPRIHTNPGRYEPGKELRRGMEFVVAPEISMDPNDVIEPAIRAELNYCEKLSRETSVVVCNQTTELTGKAMHAQRKGIPLLSDAAFIAALERIKEALPSDEDDPATSRTAPRAPHRRSSRAQPSGNQAAGNKPASDLDSKEDNGGPGNRPNHRRGKRNRRRRGKNRGRPQAQKGTQPQGDNEGNGKKDSRGDDNAPHSPKPKRRRRRRGGRRNRGGKGQHHNRGTQHGE</sequence>
<feature type="compositionally biased region" description="Basic residues" evidence="1">
    <location>
        <begin position="142"/>
        <end position="161"/>
    </location>
</feature>
<feature type="compositionally biased region" description="Basic and acidic residues" evidence="1">
    <location>
        <begin position="19"/>
        <end position="28"/>
    </location>
</feature>
<evidence type="ECO:0000313" key="3">
    <source>
        <dbReference type="EMBL" id="WCZ31631.1"/>
    </source>
</evidence>
<dbReference type="EMBL" id="CP063189">
    <property type="protein sequence ID" value="WCZ31631.1"/>
    <property type="molecule type" value="Genomic_DNA"/>
</dbReference>
<dbReference type="SUPFAM" id="SSF53098">
    <property type="entry name" value="Ribonuclease H-like"/>
    <property type="match status" value="1"/>
</dbReference>
<dbReference type="Proteomes" id="UP001220064">
    <property type="component" value="Chromosome"/>
</dbReference>
<feature type="region of interest" description="Disordered" evidence="1">
    <location>
        <begin position="140"/>
        <end position="164"/>
    </location>
</feature>
<feature type="compositionally biased region" description="Polar residues" evidence="1">
    <location>
        <begin position="438"/>
        <end position="447"/>
    </location>
</feature>
<dbReference type="Gene3D" id="3.30.420.10">
    <property type="entry name" value="Ribonuclease H-like superfamily/Ribonuclease H"/>
    <property type="match status" value="1"/>
</dbReference>